<evidence type="ECO:0000313" key="2">
    <source>
        <dbReference type="EMBL" id="KRN23800.1"/>
    </source>
</evidence>
<dbReference type="EMBL" id="AYZJ01000026">
    <property type="protein sequence ID" value="KRN23800.1"/>
    <property type="molecule type" value="Genomic_DNA"/>
</dbReference>
<gene>
    <name evidence="2" type="ORF">FC75_GL001379</name>
</gene>
<organism evidence="2 3">
    <name type="scientific">Lacticaseibacillus camelliae DSM 22697 = JCM 13995</name>
    <dbReference type="NCBI Taxonomy" id="1423730"/>
    <lineage>
        <taxon>Bacteria</taxon>
        <taxon>Bacillati</taxon>
        <taxon>Bacillota</taxon>
        <taxon>Bacilli</taxon>
        <taxon>Lactobacillales</taxon>
        <taxon>Lactobacillaceae</taxon>
        <taxon>Lacticaseibacillus</taxon>
    </lineage>
</organism>
<dbReference type="AlphaFoldDB" id="A0A0R2F602"/>
<evidence type="ECO:0000256" key="1">
    <source>
        <dbReference type="SAM" id="Phobius"/>
    </source>
</evidence>
<keyword evidence="1" id="KW-0472">Membrane</keyword>
<dbReference type="PATRIC" id="fig|1423730.4.peg.1451"/>
<keyword evidence="3" id="KW-1185">Reference proteome</keyword>
<reference evidence="2 3" key="1">
    <citation type="journal article" date="2015" name="Genome Announc.">
        <title>Expanding the biotechnology potential of lactobacilli through comparative genomics of 213 strains and associated genera.</title>
        <authorList>
            <person name="Sun Z."/>
            <person name="Harris H.M."/>
            <person name="McCann A."/>
            <person name="Guo C."/>
            <person name="Argimon S."/>
            <person name="Zhang W."/>
            <person name="Yang X."/>
            <person name="Jeffery I.B."/>
            <person name="Cooney J.C."/>
            <person name="Kagawa T.F."/>
            <person name="Liu W."/>
            <person name="Song Y."/>
            <person name="Salvetti E."/>
            <person name="Wrobel A."/>
            <person name="Rasinkangas P."/>
            <person name="Parkhill J."/>
            <person name="Rea M.C."/>
            <person name="O'Sullivan O."/>
            <person name="Ritari J."/>
            <person name="Douillard F.P."/>
            <person name="Paul Ross R."/>
            <person name="Yang R."/>
            <person name="Briner A.E."/>
            <person name="Felis G.E."/>
            <person name="de Vos W.M."/>
            <person name="Barrangou R."/>
            <person name="Klaenhammer T.R."/>
            <person name="Caufield P.W."/>
            <person name="Cui Y."/>
            <person name="Zhang H."/>
            <person name="O'Toole P.W."/>
        </authorList>
    </citation>
    <scope>NUCLEOTIDE SEQUENCE [LARGE SCALE GENOMIC DNA]</scope>
    <source>
        <strain evidence="2 3">DSM 22697</strain>
    </source>
</reference>
<keyword evidence="1" id="KW-0812">Transmembrane</keyword>
<keyword evidence="1" id="KW-1133">Transmembrane helix</keyword>
<feature type="transmembrane region" description="Helical" evidence="1">
    <location>
        <begin position="68"/>
        <end position="87"/>
    </location>
</feature>
<protein>
    <submittedName>
        <fullName evidence="2">Uncharacterized protein</fullName>
    </submittedName>
</protein>
<dbReference type="Pfam" id="PF16933">
    <property type="entry name" value="PelG"/>
    <property type="match status" value="1"/>
</dbReference>
<sequence length="131" mass="14295">MAGVNLETKLSRLFKPESLTRRAGAYGYALINGAGTWLILLGSMMLLRSVMLATEWTSEATVNLFSTAVAYCFIFGQLINAVGQFAASRFVADELYAGRADRLLPALIGWLKLQLTLALIAAGVYWLIFSP</sequence>
<evidence type="ECO:0000313" key="3">
    <source>
        <dbReference type="Proteomes" id="UP000050865"/>
    </source>
</evidence>
<comment type="caution">
    <text evidence="2">The sequence shown here is derived from an EMBL/GenBank/DDBJ whole genome shotgun (WGS) entry which is preliminary data.</text>
</comment>
<proteinExistence type="predicted"/>
<dbReference type="Proteomes" id="UP000050865">
    <property type="component" value="Unassembled WGS sequence"/>
</dbReference>
<accession>A0A0R2F602</accession>
<feature type="transmembrane region" description="Helical" evidence="1">
    <location>
        <begin position="25"/>
        <end position="47"/>
    </location>
</feature>
<dbReference type="InterPro" id="IPR031617">
    <property type="entry name" value="PelG"/>
</dbReference>
<dbReference type="STRING" id="1423730.FC75_GL001379"/>
<feature type="transmembrane region" description="Helical" evidence="1">
    <location>
        <begin position="107"/>
        <end position="128"/>
    </location>
</feature>
<name>A0A0R2F602_9LACO</name>